<accession>A0A8K1FND8</accession>
<evidence type="ECO:0000313" key="11">
    <source>
        <dbReference type="EMBL" id="TMW65762.1"/>
    </source>
</evidence>
<evidence type="ECO:0000256" key="9">
    <source>
        <dbReference type="SAM" id="MobiDB-lite"/>
    </source>
</evidence>
<keyword evidence="6" id="KW-0175">Coiled coil</keyword>
<feature type="compositionally biased region" description="Polar residues" evidence="9">
    <location>
        <begin position="190"/>
        <end position="203"/>
    </location>
</feature>
<evidence type="ECO:0000256" key="7">
    <source>
        <dbReference type="ARBA" id="ARBA00023212"/>
    </source>
</evidence>
<keyword evidence="5" id="KW-0963">Cytoplasm</keyword>
<protein>
    <recommendedName>
        <fullName evidence="4">Centrosomal protein of 44 kDa</fullName>
    </recommendedName>
</protein>
<feature type="region of interest" description="Disordered" evidence="9">
    <location>
        <begin position="220"/>
        <end position="249"/>
    </location>
</feature>
<gene>
    <name evidence="11" type="ORF">Poli38472_008404</name>
</gene>
<feature type="region of interest" description="Disordered" evidence="9">
    <location>
        <begin position="311"/>
        <end position="368"/>
    </location>
</feature>
<evidence type="ECO:0000256" key="8">
    <source>
        <dbReference type="ARBA" id="ARBA00046235"/>
    </source>
</evidence>
<dbReference type="InterPro" id="IPR029157">
    <property type="entry name" value="CEP44_CC"/>
</dbReference>
<evidence type="ECO:0000256" key="4">
    <source>
        <dbReference type="ARBA" id="ARBA00014053"/>
    </source>
</evidence>
<feature type="compositionally biased region" description="Low complexity" evidence="9">
    <location>
        <begin position="316"/>
        <end position="325"/>
    </location>
</feature>
<dbReference type="AlphaFoldDB" id="A0A8K1FND8"/>
<feature type="compositionally biased region" description="Basic and acidic residues" evidence="9">
    <location>
        <begin position="220"/>
        <end position="239"/>
    </location>
</feature>
<evidence type="ECO:0000256" key="1">
    <source>
        <dbReference type="ARBA" id="ARBA00004114"/>
    </source>
</evidence>
<evidence type="ECO:0000256" key="2">
    <source>
        <dbReference type="ARBA" id="ARBA00004214"/>
    </source>
</evidence>
<dbReference type="Pfam" id="PF15007">
    <property type="entry name" value="CEP44"/>
    <property type="match status" value="1"/>
</dbReference>
<dbReference type="InterPro" id="IPR033603">
    <property type="entry name" value="CEP44"/>
</dbReference>
<dbReference type="EMBL" id="SPLM01000037">
    <property type="protein sequence ID" value="TMW65762.1"/>
    <property type="molecule type" value="Genomic_DNA"/>
</dbReference>
<dbReference type="GO" id="GO:0030496">
    <property type="term" value="C:midbody"/>
    <property type="evidence" value="ECO:0007669"/>
    <property type="project" value="UniProtKB-SubCell"/>
</dbReference>
<dbReference type="Proteomes" id="UP000794436">
    <property type="component" value="Unassembled WGS sequence"/>
</dbReference>
<comment type="function">
    <text evidence="8">Centriole-enriched microtubule-binding protein involved in centriole biogenesis. In collaboration with CEP295 and POC1B, is required for the centriole-to-centrosome conversion by ensuring the formation of bona fide centriole wall. Functions as a linker component that maintains centrosome cohesion. Associates with CROCC and regulates its stability and localization to the centrosome.</text>
</comment>
<feature type="compositionally biased region" description="Low complexity" evidence="9">
    <location>
        <begin position="177"/>
        <end position="189"/>
    </location>
</feature>
<sequence length="368" mass="42327">MGGGDLKNSLERLRQALKSVRYPHLHSIAGEPSVADLLRVLHYVLLDYSRYVAAFILEKGYDLYGKTDARFMDHTFRLLREEFQYFPSLNTSHFLSTHYLERKIDLVTDIVDVVVKKHAEGLRVKRQQHAVWTKPPEIKKAGSHVENHLMPVPAVFEQLHVDSRRKQEELRRALKRSTTTPQETATSSTRQTQERSVTWQLNSPERVNVQEQFDFYQAERRESSVHRRQQDNQTHDDVPPRSLTHNEPSSCSCGCVDSKEEVQEVLVTLSQQISDLTSAVLSRLSVIETRLDRVEQQVEDLAAPALATYSTWNTRPTPSTSTYSAYPPPKHSFPHKETHQPASTESPRAAAPRFQMSWPPDPELFDRH</sequence>
<reference evidence="11" key="1">
    <citation type="submission" date="2019-03" db="EMBL/GenBank/DDBJ databases">
        <title>Long read genome sequence of the mycoparasitic Pythium oligandrum ATCC 38472 isolated from sugarbeet rhizosphere.</title>
        <authorList>
            <person name="Gaulin E."/>
        </authorList>
    </citation>
    <scope>NUCLEOTIDE SEQUENCE</scope>
    <source>
        <strain evidence="11">ATCC 38472_TT</strain>
    </source>
</reference>
<name>A0A8K1FND8_PYTOL</name>
<proteinExistence type="predicted"/>
<dbReference type="GO" id="GO:0000922">
    <property type="term" value="C:spindle pole"/>
    <property type="evidence" value="ECO:0007669"/>
    <property type="project" value="UniProtKB-SubCell"/>
</dbReference>
<evidence type="ECO:0000256" key="5">
    <source>
        <dbReference type="ARBA" id="ARBA00022490"/>
    </source>
</evidence>
<keyword evidence="12" id="KW-1185">Reference proteome</keyword>
<dbReference type="PANTHER" id="PTHR31477">
    <property type="entry name" value="CENTROSOMAL PROTEIN OF 44 KDA"/>
    <property type="match status" value="1"/>
</dbReference>
<dbReference type="OrthoDB" id="259598at2759"/>
<comment type="subcellular location">
    <subcellularLocation>
        <location evidence="1">Cytoplasm</location>
        <location evidence="1">Cytoskeleton</location>
        <location evidence="1">Microtubule organizing center</location>
        <location evidence="1">Centrosome</location>
        <location evidence="1">Centriole</location>
    </subcellularLocation>
    <subcellularLocation>
        <location evidence="3">Cytoplasm</location>
        <location evidence="3">Cytoskeleton</location>
        <location evidence="3">Spindle pole</location>
    </subcellularLocation>
    <subcellularLocation>
        <location evidence="2">Midbody</location>
    </subcellularLocation>
</comment>
<dbReference type="GO" id="GO:0005814">
    <property type="term" value="C:centriole"/>
    <property type="evidence" value="ECO:0007669"/>
    <property type="project" value="UniProtKB-SubCell"/>
</dbReference>
<dbReference type="PANTHER" id="PTHR31477:SF1">
    <property type="entry name" value="CENTROSOMAL PROTEIN OF 44 KDA"/>
    <property type="match status" value="1"/>
</dbReference>
<evidence type="ECO:0000256" key="6">
    <source>
        <dbReference type="ARBA" id="ARBA00023054"/>
    </source>
</evidence>
<evidence type="ECO:0000259" key="10">
    <source>
        <dbReference type="Pfam" id="PF15007"/>
    </source>
</evidence>
<evidence type="ECO:0000256" key="3">
    <source>
        <dbReference type="ARBA" id="ARBA00004647"/>
    </source>
</evidence>
<feature type="domain" description="Centrosomal CEP44" evidence="10">
    <location>
        <begin position="5"/>
        <end position="126"/>
    </location>
</feature>
<evidence type="ECO:0000313" key="12">
    <source>
        <dbReference type="Proteomes" id="UP000794436"/>
    </source>
</evidence>
<comment type="caution">
    <text evidence="11">The sequence shown here is derived from an EMBL/GenBank/DDBJ whole genome shotgun (WGS) entry which is preliminary data.</text>
</comment>
<organism evidence="11 12">
    <name type="scientific">Pythium oligandrum</name>
    <name type="common">Mycoparasitic fungus</name>
    <dbReference type="NCBI Taxonomy" id="41045"/>
    <lineage>
        <taxon>Eukaryota</taxon>
        <taxon>Sar</taxon>
        <taxon>Stramenopiles</taxon>
        <taxon>Oomycota</taxon>
        <taxon>Peronosporomycetes</taxon>
        <taxon>Pythiales</taxon>
        <taxon>Pythiaceae</taxon>
        <taxon>Pythium</taxon>
    </lineage>
</organism>
<feature type="region of interest" description="Disordered" evidence="9">
    <location>
        <begin position="167"/>
        <end position="203"/>
    </location>
</feature>
<keyword evidence="7" id="KW-0206">Cytoskeleton</keyword>